<dbReference type="PANTHER" id="PTHR30590:SF2">
    <property type="entry name" value="INNER MEMBRANE PROTEIN"/>
    <property type="match status" value="1"/>
</dbReference>
<dbReference type="Proteomes" id="UP000829194">
    <property type="component" value="Chromosome"/>
</dbReference>
<evidence type="ECO:0000256" key="1">
    <source>
        <dbReference type="SAM" id="Phobius"/>
    </source>
</evidence>
<evidence type="ECO:0000313" key="3">
    <source>
        <dbReference type="EMBL" id="UNP29174.1"/>
    </source>
</evidence>
<dbReference type="PANTHER" id="PTHR30590">
    <property type="entry name" value="INNER MEMBRANE PROTEIN"/>
    <property type="match status" value="1"/>
</dbReference>
<reference evidence="3 4" key="1">
    <citation type="submission" date="2022-03" db="EMBL/GenBank/DDBJ databases">
        <title>Complete genome sequence of Lysobacter capsici VKM B-2533 and Lysobacter gummosus 10.1.1, promising sources of lytic agents.</title>
        <authorList>
            <person name="Tarlachkov S.V."/>
            <person name="Kudryakova I.V."/>
            <person name="Afoshin A.S."/>
            <person name="Leontyevskaya E.A."/>
            <person name="Leontyevskaya N.V."/>
        </authorList>
    </citation>
    <scope>NUCLEOTIDE SEQUENCE [LARGE SCALE GENOMIC DNA]</scope>
    <source>
        <strain evidence="3 4">10.1.1</strain>
    </source>
</reference>
<feature type="transmembrane region" description="Helical" evidence="1">
    <location>
        <begin position="61"/>
        <end position="79"/>
    </location>
</feature>
<dbReference type="EMBL" id="CP093547">
    <property type="protein sequence ID" value="UNP29174.1"/>
    <property type="molecule type" value="Genomic_DNA"/>
</dbReference>
<feature type="transmembrane region" description="Helical" evidence="1">
    <location>
        <begin position="348"/>
        <end position="367"/>
    </location>
</feature>
<feature type="transmembrane region" description="Helical" evidence="1">
    <location>
        <begin position="282"/>
        <end position="303"/>
    </location>
</feature>
<dbReference type="RefSeq" id="WP_057944676.1">
    <property type="nucleotide sequence ID" value="NZ_CP011131.1"/>
</dbReference>
<proteinExistence type="predicted"/>
<protein>
    <submittedName>
        <fullName evidence="3">DUF418 domain-containing protein</fullName>
    </submittedName>
</protein>
<feature type="transmembrane region" description="Helical" evidence="1">
    <location>
        <begin position="123"/>
        <end position="140"/>
    </location>
</feature>
<organism evidence="3 4">
    <name type="scientific">Lysobacter gummosus</name>
    <dbReference type="NCBI Taxonomy" id="262324"/>
    <lineage>
        <taxon>Bacteria</taxon>
        <taxon>Pseudomonadati</taxon>
        <taxon>Pseudomonadota</taxon>
        <taxon>Gammaproteobacteria</taxon>
        <taxon>Lysobacterales</taxon>
        <taxon>Lysobacteraceae</taxon>
        <taxon>Lysobacter</taxon>
    </lineage>
</organism>
<feature type="domain" description="DUF418" evidence="2">
    <location>
        <begin position="224"/>
        <end position="390"/>
    </location>
</feature>
<dbReference type="InterPro" id="IPR052529">
    <property type="entry name" value="Bact_Transport_Assoc"/>
</dbReference>
<name>A0ABY3X997_9GAMM</name>
<gene>
    <name evidence="3" type="ORF">MOV92_22335</name>
</gene>
<feature type="transmembrane region" description="Helical" evidence="1">
    <location>
        <begin position="323"/>
        <end position="342"/>
    </location>
</feature>
<feature type="transmembrane region" description="Helical" evidence="1">
    <location>
        <begin position="21"/>
        <end position="41"/>
    </location>
</feature>
<evidence type="ECO:0000259" key="2">
    <source>
        <dbReference type="Pfam" id="PF04235"/>
    </source>
</evidence>
<keyword evidence="4" id="KW-1185">Reference proteome</keyword>
<feature type="transmembrane region" description="Helical" evidence="1">
    <location>
        <begin position="145"/>
        <end position="163"/>
    </location>
</feature>
<keyword evidence="1" id="KW-1133">Transmembrane helix</keyword>
<dbReference type="Pfam" id="PF04235">
    <property type="entry name" value="DUF418"/>
    <property type="match status" value="1"/>
</dbReference>
<keyword evidence="1" id="KW-0812">Transmembrane</keyword>
<feature type="transmembrane region" description="Helical" evidence="1">
    <location>
        <begin position="243"/>
        <end position="262"/>
    </location>
</feature>
<evidence type="ECO:0000313" key="4">
    <source>
        <dbReference type="Proteomes" id="UP000829194"/>
    </source>
</evidence>
<dbReference type="InterPro" id="IPR007349">
    <property type="entry name" value="DUF418"/>
</dbReference>
<accession>A0ABY3X997</accession>
<keyword evidence="1" id="KW-0472">Membrane</keyword>
<sequence>MMEYSSDKADQRYDVIDALRGFALTGVCLVNLVSLSLYEFLDAPAKDALASSRFDHVAELAMAWSVNIKFITIFSLLFGMGFSLQMQRASSRGEDGSWRYIRRIFVLMAMGSVHAWFVWWGDILLTYAVVGLMLLPLRNVPDRVLLILGVVIALLPPLISPYVRGVLPDLPAQGAMYEQSLEAFSSGHWKETFSANMAMSEWARVSNWALVCFVLGRFLLGYWAGRKGLLAALDQNLSLLRRIFVGALATGFAATVLSYVQAPMRAAWPIIDIEPVKMLIRVLLRAGPLGIGIAYATGFALLFRLSSWARRLSVLVPLGRMALTNYVTQSLFGIALFYGIGLGVGPDFGMAGILVAWVLILSLQIWWSRAWLTHFTQGPFEWAWRWLTYGRRPKLRNGTGALERAPTS</sequence>
<feature type="transmembrane region" description="Helical" evidence="1">
    <location>
        <begin position="205"/>
        <end position="223"/>
    </location>
</feature>